<dbReference type="InterPro" id="IPR002716">
    <property type="entry name" value="PIN_dom"/>
</dbReference>
<feature type="domain" description="PIN" evidence="9">
    <location>
        <begin position="4"/>
        <end position="122"/>
    </location>
</feature>
<evidence type="ECO:0000256" key="6">
    <source>
        <dbReference type="ARBA" id="ARBA00022842"/>
    </source>
</evidence>
<keyword evidence="8" id="KW-0800">Toxin</keyword>
<dbReference type="EC" id="3.1.-.-" evidence="8"/>
<comment type="caution">
    <text evidence="10">The sequence shown here is derived from an EMBL/GenBank/DDBJ whole genome shotgun (WGS) entry which is preliminary data.</text>
</comment>
<gene>
    <name evidence="8" type="primary">vapC</name>
    <name evidence="10" type="ORF">Q7A36_13705</name>
</gene>
<dbReference type="PANTHER" id="PTHR33653">
    <property type="entry name" value="RIBONUCLEASE VAPC2"/>
    <property type="match status" value="1"/>
</dbReference>
<keyword evidence="6 8" id="KW-0460">Magnesium</keyword>
<dbReference type="Pfam" id="PF01850">
    <property type="entry name" value="PIN"/>
    <property type="match status" value="1"/>
</dbReference>
<protein>
    <recommendedName>
        <fullName evidence="8">Ribonuclease VapC</fullName>
        <shortName evidence="8">RNase VapC</shortName>
        <ecNumber evidence="8">3.1.-.-</ecNumber>
    </recommendedName>
    <alternativeName>
        <fullName evidence="8">Toxin VapC</fullName>
    </alternativeName>
</protein>
<keyword evidence="11" id="KW-1185">Reference proteome</keyword>
<keyword evidence="5 8" id="KW-0378">Hydrolase</keyword>
<comment type="function">
    <text evidence="8">Toxic component of a toxin-antitoxin (TA) system. An RNase.</text>
</comment>
<dbReference type="InterPro" id="IPR050556">
    <property type="entry name" value="Type_II_TA_system_RNase"/>
</dbReference>
<evidence type="ECO:0000256" key="1">
    <source>
        <dbReference type="ARBA" id="ARBA00001946"/>
    </source>
</evidence>
<dbReference type="RefSeq" id="WP_305104266.1">
    <property type="nucleotide sequence ID" value="NZ_JAUTWS010000011.1"/>
</dbReference>
<feature type="binding site" evidence="8">
    <location>
        <position position="6"/>
    </location>
    <ligand>
        <name>Mg(2+)</name>
        <dbReference type="ChEBI" id="CHEBI:18420"/>
    </ligand>
</feature>
<evidence type="ECO:0000256" key="3">
    <source>
        <dbReference type="ARBA" id="ARBA00022722"/>
    </source>
</evidence>
<dbReference type="InterPro" id="IPR022907">
    <property type="entry name" value="VapC_family"/>
</dbReference>
<evidence type="ECO:0000256" key="4">
    <source>
        <dbReference type="ARBA" id="ARBA00022723"/>
    </source>
</evidence>
<evidence type="ECO:0000256" key="7">
    <source>
        <dbReference type="ARBA" id="ARBA00038093"/>
    </source>
</evidence>
<dbReference type="InterPro" id="IPR029060">
    <property type="entry name" value="PIN-like_dom_sf"/>
</dbReference>
<evidence type="ECO:0000259" key="9">
    <source>
        <dbReference type="Pfam" id="PF01850"/>
    </source>
</evidence>
<evidence type="ECO:0000313" key="11">
    <source>
        <dbReference type="Proteomes" id="UP001243009"/>
    </source>
</evidence>
<dbReference type="HAMAP" id="MF_00265">
    <property type="entry name" value="VapC_Nob1"/>
    <property type="match status" value="1"/>
</dbReference>
<comment type="similarity">
    <text evidence="7 8">Belongs to the PINc/VapC protein family.</text>
</comment>
<dbReference type="PANTHER" id="PTHR33653:SF1">
    <property type="entry name" value="RIBONUCLEASE VAPC2"/>
    <property type="match status" value="1"/>
</dbReference>
<dbReference type="SUPFAM" id="SSF88723">
    <property type="entry name" value="PIN domain-like"/>
    <property type="match status" value="1"/>
</dbReference>
<evidence type="ECO:0000256" key="8">
    <source>
        <dbReference type="HAMAP-Rule" id="MF_00265"/>
    </source>
</evidence>
<comment type="cofactor">
    <cofactor evidence="1 8">
        <name>Mg(2+)</name>
        <dbReference type="ChEBI" id="CHEBI:18420"/>
    </cofactor>
</comment>
<keyword evidence="2 8" id="KW-1277">Toxin-antitoxin system</keyword>
<evidence type="ECO:0000256" key="2">
    <source>
        <dbReference type="ARBA" id="ARBA00022649"/>
    </source>
</evidence>
<evidence type="ECO:0000313" key="10">
    <source>
        <dbReference type="EMBL" id="MDO9709402.1"/>
    </source>
</evidence>
<dbReference type="Proteomes" id="UP001243009">
    <property type="component" value="Unassembled WGS sequence"/>
</dbReference>
<organism evidence="10 11">
    <name type="scientific">Paracraurococcus lichenis</name>
    <dbReference type="NCBI Taxonomy" id="3064888"/>
    <lineage>
        <taxon>Bacteria</taxon>
        <taxon>Pseudomonadati</taxon>
        <taxon>Pseudomonadota</taxon>
        <taxon>Alphaproteobacteria</taxon>
        <taxon>Acetobacterales</taxon>
        <taxon>Roseomonadaceae</taxon>
        <taxon>Paracraurococcus</taxon>
    </lineage>
</organism>
<sequence length="132" mass="14760">MGWLLDANAVIAIMRDPRGPVARRVREHGGEDIQVSAIVWHELSFGAFRSQRSGLNLHRLERLDFPILPFDAEDARTAGAIRAELVRRGTPIGPYDLLIAGQARARGLTLVTRNIREFARIPDLAVEDWEAP</sequence>
<keyword evidence="4 8" id="KW-0479">Metal-binding</keyword>
<evidence type="ECO:0000256" key="5">
    <source>
        <dbReference type="ARBA" id="ARBA00022801"/>
    </source>
</evidence>
<name>A0ABT9DZR4_9PROT</name>
<dbReference type="CDD" id="cd18745">
    <property type="entry name" value="PIN_VapC4-5_FitB-like"/>
    <property type="match status" value="1"/>
</dbReference>
<dbReference type="EMBL" id="JAUTWS010000011">
    <property type="protein sequence ID" value="MDO9709402.1"/>
    <property type="molecule type" value="Genomic_DNA"/>
</dbReference>
<proteinExistence type="inferred from homology"/>
<keyword evidence="3 8" id="KW-0540">Nuclease</keyword>
<accession>A0ABT9DZR4</accession>
<feature type="binding site" evidence="8">
    <location>
        <position position="96"/>
    </location>
    <ligand>
        <name>Mg(2+)</name>
        <dbReference type="ChEBI" id="CHEBI:18420"/>
    </ligand>
</feature>
<reference evidence="10 11" key="1">
    <citation type="submission" date="2023-08" db="EMBL/GenBank/DDBJ databases">
        <title>The draft genome sequence of Paracraurococcus sp. LOR1-02.</title>
        <authorList>
            <person name="Kingkaew E."/>
            <person name="Tanasupawat S."/>
        </authorList>
    </citation>
    <scope>NUCLEOTIDE SEQUENCE [LARGE SCALE GENOMIC DNA]</scope>
    <source>
        <strain evidence="10 11">LOR1-02</strain>
    </source>
</reference>
<dbReference type="Gene3D" id="3.40.50.1010">
    <property type="entry name" value="5'-nuclease"/>
    <property type="match status" value="1"/>
</dbReference>